<dbReference type="Proteomes" id="UP000636004">
    <property type="component" value="Unassembled WGS sequence"/>
</dbReference>
<keyword evidence="1" id="KW-0732">Signal</keyword>
<protein>
    <recommendedName>
        <fullName evidence="4">T9SS C-terminal target domain-containing protein</fullName>
    </recommendedName>
</protein>
<reference evidence="2" key="2">
    <citation type="submission" date="2020-09" db="EMBL/GenBank/DDBJ databases">
        <authorList>
            <person name="Sun Q."/>
            <person name="Kim S."/>
        </authorList>
    </citation>
    <scope>NUCLEOTIDE SEQUENCE</scope>
    <source>
        <strain evidence="2">KCTC 12710</strain>
    </source>
</reference>
<keyword evidence="3" id="KW-1185">Reference proteome</keyword>
<reference evidence="2" key="1">
    <citation type="journal article" date="2014" name="Int. J. Syst. Evol. Microbiol.">
        <title>Complete genome sequence of Corynebacterium casei LMG S-19264T (=DSM 44701T), isolated from a smear-ripened cheese.</title>
        <authorList>
            <consortium name="US DOE Joint Genome Institute (JGI-PGF)"/>
            <person name="Walter F."/>
            <person name="Albersmeier A."/>
            <person name="Kalinowski J."/>
            <person name="Ruckert C."/>
        </authorList>
    </citation>
    <scope>NUCLEOTIDE SEQUENCE</scope>
    <source>
        <strain evidence="2">KCTC 12710</strain>
    </source>
</reference>
<proteinExistence type="predicted"/>
<feature type="chain" id="PRO_5037333844" description="T9SS C-terminal target domain-containing protein" evidence="1">
    <location>
        <begin position="26"/>
        <end position="197"/>
    </location>
</feature>
<dbReference type="RefSeq" id="WP_189359815.1">
    <property type="nucleotide sequence ID" value="NZ_BMWZ01000002.1"/>
</dbReference>
<evidence type="ECO:0008006" key="4">
    <source>
        <dbReference type="Google" id="ProtNLM"/>
    </source>
</evidence>
<evidence type="ECO:0000256" key="1">
    <source>
        <dbReference type="SAM" id="SignalP"/>
    </source>
</evidence>
<feature type="signal peptide" evidence="1">
    <location>
        <begin position="1"/>
        <end position="25"/>
    </location>
</feature>
<gene>
    <name evidence="2" type="ORF">GCM10007028_11450</name>
</gene>
<comment type="caution">
    <text evidence="2">The sequence shown here is derived from an EMBL/GenBank/DDBJ whole genome shotgun (WGS) entry which is preliminary data.</text>
</comment>
<name>A0A918QZC2_9FLAO</name>
<dbReference type="AlphaFoldDB" id="A0A918QZC2"/>
<sequence>MKNVFKKTTKGILMVALLATVSGFADEAKILVDKGSKKTALILNDVKKGNQISIKDENGIILYSELVETTGTYKKGFDLEALPDGNYFFLVEKDLEYNTIPFSVEGSKVVFNKEKEAKFFKPFTRKENDMVYITKFSPKNETVSISIYADHNNGLQLRHTEKIVDEQVLERAYKLEKGNYKIVINSNNKEYTTFINN</sequence>
<dbReference type="EMBL" id="BMWZ01000002">
    <property type="protein sequence ID" value="GGZ75634.1"/>
    <property type="molecule type" value="Genomic_DNA"/>
</dbReference>
<evidence type="ECO:0000313" key="2">
    <source>
        <dbReference type="EMBL" id="GGZ75634.1"/>
    </source>
</evidence>
<organism evidence="2 3">
    <name type="scientific">Algibacter mikhailovii</name>
    <dbReference type="NCBI Taxonomy" id="425498"/>
    <lineage>
        <taxon>Bacteria</taxon>
        <taxon>Pseudomonadati</taxon>
        <taxon>Bacteroidota</taxon>
        <taxon>Flavobacteriia</taxon>
        <taxon>Flavobacteriales</taxon>
        <taxon>Flavobacteriaceae</taxon>
        <taxon>Algibacter</taxon>
    </lineage>
</organism>
<accession>A0A918QZC2</accession>
<evidence type="ECO:0000313" key="3">
    <source>
        <dbReference type="Proteomes" id="UP000636004"/>
    </source>
</evidence>